<dbReference type="InterPro" id="IPR036957">
    <property type="entry name" value="Znf_PARP_sf"/>
</dbReference>
<keyword evidence="7" id="KW-0479">Metal-binding</keyword>
<dbReference type="CDD" id="cd07902">
    <property type="entry name" value="Adenylation_DNA_ligase_III"/>
    <property type="match status" value="1"/>
</dbReference>
<dbReference type="Gene3D" id="3.30.1490.70">
    <property type="match status" value="1"/>
</dbReference>
<keyword evidence="11" id="KW-0862">Zinc</keyword>
<evidence type="ECO:0000256" key="17">
    <source>
        <dbReference type="ARBA" id="ARBA00023306"/>
    </source>
</evidence>
<evidence type="ECO:0000256" key="21">
    <source>
        <dbReference type="SAM" id="MobiDB-lite"/>
    </source>
</evidence>
<dbReference type="SUPFAM" id="SSF56091">
    <property type="entry name" value="DNA ligase/mRNA capping enzyme, catalytic domain"/>
    <property type="match status" value="1"/>
</dbReference>
<dbReference type="GO" id="GO:0051301">
    <property type="term" value="P:cell division"/>
    <property type="evidence" value="ECO:0007669"/>
    <property type="project" value="UniProtKB-KW"/>
</dbReference>
<dbReference type="SUPFAM" id="SSF52113">
    <property type="entry name" value="BRCT domain"/>
    <property type="match status" value="1"/>
</dbReference>
<evidence type="ECO:0000256" key="10">
    <source>
        <dbReference type="ARBA" id="ARBA00022771"/>
    </source>
</evidence>
<sequence>MSGGDETELEKPFAVEKAKTGRAKCKKCKSNIDKDTIRIAKLMSNPFGEGKMKAWHHVTCLFEIFAKQRATTKKIDDPQEDIDGWDQIADDDKKMILEKIEEFENNTPYKKKRPASTASDKPAKKTAKQSLSSVKPSPNVGTNISDKLNDEKKISIHRDNTFRQFRNICAEVANASSYIEKTAIIKRMLTTGYDGDNFKGDMVMWCKMLLPMANKMIYNLQSKQLVKLFARIFLQDESDMIEDLEQGDVAETIRKFFEINNAFKPNNKSLLTVHEVYLFLERLSQLTKEDEQIFHFKSIITRCTSNDLKMIIRLIKHDLRINAGPKHILEAIGPDVYRAYQLSHDLDTVLKRFTDELSKPTCSTNMSKNKTSPQNKVTISLMTPVFPMLAEACTSVEMAMKKCPNGMLSEVKYDGERVQVHKQGGVFRYFSRSLKPVLPHKVNHFKEYIPKAFPDGDDLILDSEILMIDTKTGQPLPFGTLGVHKKAEFTDANVCIIIFDCLYYNGDILLNKTMAERREILKKRMTTIPNRVVLSEVQEVNNPKDLAEMIAKVLKMGLEGLVLKDMNSMYEPGKRHWLKIKKDYLLNGAMADSADLVVLGAWYGTGNKGGLMSIFLMGCYDETIDKWVTVTKVHSGHDDATLDKLQKELDMVKIGKDPNLVPNWLKINKPMLPDFIAADPKKSPVWEITGAEFTNQGVHTADCISIRFPRVTRIRSDKNWATATSLKELKKLFQTSTESIDVSLLLKTSSSICKINKAVVKKKNSLKRKHSVDCDEENEEDNSMINTAAECNEENKQNIDGKMSKQIKMSGKNKEDYIQNTNEAKYYAFIGNDYIEYSSDGSPLNWIEGRKPKKGLPGNALPISGSSDYDPRLKGVLGGLSVVLSDNIMPERRKILSRTLITLGATVREDSSNPAGKITHVIHSKKEITERELRKWRFVGVRHVNESWIESAASLSIKPHEFPHAVNLRGSYCNCKCIHR</sequence>
<dbReference type="PANTHER" id="PTHR45674:SF9">
    <property type="entry name" value="DNA LIGASE 3"/>
    <property type="match status" value="1"/>
</dbReference>
<evidence type="ECO:0000256" key="3">
    <source>
        <dbReference type="ARBA" id="ARBA00007572"/>
    </source>
</evidence>
<reference evidence="25" key="1">
    <citation type="journal article" date="2023" name="bioRxiv">
        <title>Scaffold-level genome assemblies of two parasitoid biocontrol wasps reveal the parthenogenesis mechanism and an associated novel virus.</title>
        <authorList>
            <person name="Inwood S."/>
            <person name="Skelly J."/>
            <person name="Guhlin J."/>
            <person name="Harrop T."/>
            <person name="Goldson S."/>
            <person name="Dearden P."/>
        </authorList>
    </citation>
    <scope>NUCLEOTIDE SEQUENCE</scope>
    <source>
        <strain evidence="25">Lincoln</strain>
        <tissue evidence="25">Whole body</tissue>
    </source>
</reference>
<dbReference type="FunFam" id="3.30.470.30:FF:000003">
    <property type="entry name" value="DNA ligase"/>
    <property type="match status" value="1"/>
</dbReference>
<dbReference type="EC" id="6.5.1.1" evidence="19"/>
<dbReference type="Pfam" id="PF04675">
    <property type="entry name" value="DNA_ligase_A_N"/>
    <property type="match status" value="1"/>
</dbReference>
<protein>
    <recommendedName>
        <fullName evidence="19">DNA ligase</fullName>
        <ecNumber evidence="19">6.5.1.1</ecNumber>
    </recommendedName>
</protein>
<dbReference type="NCBIfam" id="TIGR00574">
    <property type="entry name" value="dnl1"/>
    <property type="match status" value="1"/>
</dbReference>
<keyword evidence="6" id="KW-0235">DNA replication</keyword>
<keyword evidence="13" id="KW-0460">Magnesium</keyword>
<comment type="cofactor">
    <cofactor evidence="1">
        <name>Mg(2+)</name>
        <dbReference type="ChEBI" id="CHEBI:18420"/>
    </cofactor>
</comment>
<dbReference type="CDD" id="cd07967">
    <property type="entry name" value="OBF_DNA_ligase_III"/>
    <property type="match status" value="1"/>
</dbReference>
<evidence type="ECO:0000256" key="15">
    <source>
        <dbReference type="ARBA" id="ARBA00023204"/>
    </source>
</evidence>
<evidence type="ECO:0000259" key="22">
    <source>
        <dbReference type="PROSITE" id="PS50064"/>
    </source>
</evidence>
<dbReference type="InterPro" id="IPR016059">
    <property type="entry name" value="DNA_ligase_ATP-dep_CS"/>
</dbReference>
<evidence type="ECO:0000256" key="16">
    <source>
        <dbReference type="ARBA" id="ARBA00023242"/>
    </source>
</evidence>
<proteinExistence type="inferred from homology"/>
<feature type="region of interest" description="Disordered" evidence="21">
    <location>
        <begin position="106"/>
        <end position="146"/>
    </location>
</feature>
<evidence type="ECO:0000256" key="1">
    <source>
        <dbReference type="ARBA" id="ARBA00001946"/>
    </source>
</evidence>
<dbReference type="Pfam" id="PF04679">
    <property type="entry name" value="DNA_ligase_A_C"/>
    <property type="match status" value="1"/>
</dbReference>
<dbReference type="InterPro" id="IPR001510">
    <property type="entry name" value="Znf_PARP"/>
</dbReference>
<evidence type="ECO:0000256" key="19">
    <source>
        <dbReference type="RuleBase" id="RU000617"/>
    </source>
</evidence>
<keyword evidence="12 19" id="KW-0067">ATP-binding</keyword>
<dbReference type="GO" id="GO:0008270">
    <property type="term" value="F:zinc ion binding"/>
    <property type="evidence" value="ECO:0007669"/>
    <property type="project" value="UniProtKB-KW"/>
</dbReference>
<evidence type="ECO:0000256" key="7">
    <source>
        <dbReference type="ARBA" id="ARBA00022723"/>
    </source>
</evidence>
<dbReference type="InterPro" id="IPR012308">
    <property type="entry name" value="DNA_ligase_ATP-dep_N"/>
</dbReference>
<evidence type="ECO:0000256" key="2">
    <source>
        <dbReference type="ARBA" id="ARBA00004123"/>
    </source>
</evidence>
<dbReference type="PROSITE" id="PS50064">
    <property type="entry name" value="ZF_PARP_2"/>
    <property type="match status" value="1"/>
</dbReference>
<evidence type="ECO:0000256" key="18">
    <source>
        <dbReference type="ARBA" id="ARBA00034003"/>
    </source>
</evidence>
<dbReference type="GO" id="GO:0006302">
    <property type="term" value="P:double-strand break repair"/>
    <property type="evidence" value="ECO:0007669"/>
    <property type="project" value="TreeGrafter"/>
</dbReference>
<evidence type="ECO:0000313" key="26">
    <source>
        <dbReference type="Proteomes" id="UP001168972"/>
    </source>
</evidence>
<dbReference type="SUPFAM" id="SSF57716">
    <property type="entry name" value="Glucocorticoid receptor-like (DNA-binding domain)"/>
    <property type="match status" value="1"/>
</dbReference>
<feature type="domain" description="ATP-dependent DNA ligase family profile" evidence="23">
    <location>
        <begin position="487"/>
        <end position="621"/>
    </location>
</feature>
<dbReference type="Gene3D" id="3.40.50.10190">
    <property type="entry name" value="BRCT domain"/>
    <property type="match status" value="1"/>
</dbReference>
<keyword evidence="9 19" id="KW-0227">DNA damage</keyword>
<dbReference type="SMART" id="SM00292">
    <property type="entry name" value="BRCT"/>
    <property type="match status" value="1"/>
</dbReference>
<evidence type="ECO:0000259" key="24">
    <source>
        <dbReference type="PROSITE" id="PS50172"/>
    </source>
</evidence>
<keyword evidence="4 19" id="KW-0436">Ligase</keyword>
<comment type="subcellular location">
    <subcellularLocation>
        <location evidence="2">Nucleus</location>
    </subcellularLocation>
</comment>
<dbReference type="Proteomes" id="UP001168972">
    <property type="component" value="Unassembled WGS sequence"/>
</dbReference>
<dbReference type="GO" id="GO:0005524">
    <property type="term" value="F:ATP binding"/>
    <property type="evidence" value="ECO:0007669"/>
    <property type="project" value="UniProtKB-KW"/>
</dbReference>
<keyword evidence="14 19" id="KW-0233">DNA recombination</keyword>
<keyword evidence="15 19" id="KW-0234">DNA repair</keyword>
<feature type="domain" description="PARP-type" evidence="22">
    <location>
        <begin position="13"/>
        <end position="104"/>
    </location>
</feature>
<dbReference type="Gene3D" id="3.30.470.30">
    <property type="entry name" value="DNA ligase/mRNA capping enzyme"/>
    <property type="match status" value="1"/>
</dbReference>
<dbReference type="SUPFAM" id="SSF50249">
    <property type="entry name" value="Nucleic acid-binding proteins"/>
    <property type="match status" value="1"/>
</dbReference>
<evidence type="ECO:0000256" key="13">
    <source>
        <dbReference type="ARBA" id="ARBA00022842"/>
    </source>
</evidence>
<keyword evidence="8 19" id="KW-0547">Nucleotide-binding</keyword>
<evidence type="ECO:0000256" key="9">
    <source>
        <dbReference type="ARBA" id="ARBA00022763"/>
    </source>
</evidence>
<dbReference type="GO" id="GO:0003910">
    <property type="term" value="F:DNA ligase (ATP) activity"/>
    <property type="evidence" value="ECO:0007669"/>
    <property type="project" value="UniProtKB-EC"/>
</dbReference>
<dbReference type="PROSITE" id="PS00347">
    <property type="entry name" value="ZF_PARP_1"/>
    <property type="match status" value="1"/>
</dbReference>
<keyword evidence="10" id="KW-0863">Zinc-finger</keyword>
<gene>
    <name evidence="25" type="ORF">PV327_007744</name>
</gene>
<dbReference type="InterPro" id="IPR036420">
    <property type="entry name" value="BRCT_dom_sf"/>
</dbReference>
<dbReference type="Gene3D" id="1.10.3260.10">
    <property type="entry name" value="DNA ligase, ATP-dependent, N-terminal domain"/>
    <property type="match status" value="1"/>
</dbReference>
<comment type="caution">
    <text evidence="25">The sequence shown here is derived from an EMBL/GenBank/DDBJ whole genome shotgun (WGS) entry which is preliminary data.</text>
</comment>
<dbReference type="PROSITE" id="PS00697">
    <property type="entry name" value="DNA_LIGASE_A1"/>
    <property type="match status" value="1"/>
</dbReference>
<dbReference type="Gene3D" id="3.30.1740.10">
    <property type="entry name" value="Zinc finger, PARP-type"/>
    <property type="match status" value="1"/>
</dbReference>
<dbReference type="InterPro" id="IPR000977">
    <property type="entry name" value="DNA_ligase_ATP-dep"/>
</dbReference>
<dbReference type="EMBL" id="JAQQBR010000004">
    <property type="protein sequence ID" value="KAK0178904.1"/>
    <property type="molecule type" value="Genomic_DNA"/>
</dbReference>
<dbReference type="InterPro" id="IPR012309">
    <property type="entry name" value="DNA_ligase_ATP-dep_C"/>
</dbReference>
<dbReference type="GO" id="GO:0006273">
    <property type="term" value="P:lagging strand elongation"/>
    <property type="evidence" value="ECO:0007669"/>
    <property type="project" value="TreeGrafter"/>
</dbReference>
<comment type="catalytic activity">
    <reaction evidence="18 19">
        <text>ATP + (deoxyribonucleotide)n-3'-hydroxyl + 5'-phospho-(deoxyribonucleotide)m = (deoxyribonucleotide)n+m + AMP + diphosphate.</text>
        <dbReference type="EC" id="6.5.1.1"/>
    </reaction>
</comment>
<evidence type="ECO:0000256" key="8">
    <source>
        <dbReference type="ARBA" id="ARBA00022741"/>
    </source>
</evidence>
<dbReference type="PROSITE" id="PS00333">
    <property type="entry name" value="DNA_LIGASE_A2"/>
    <property type="match status" value="1"/>
</dbReference>
<dbReference type="AlphaFoldDB" id="A0AA39FZU8"/>
<dbReference type="GO" id="GO:0070421">
    <property type="term" value="C:DNA ligase III-XRCC1 complex"/>
    <property type="evidence" value="ECO:0007669"/>
    <property type="project" value="TreeGrafter"/>
</dbReference>
<organism evidence="25 26">
    <name type="scientific">Microctonus hyperodae</name>
    <name type="common">Parasitoid wasp</name>
    <dbReference type="NCBI Taxonomy" id="165561"/>
    <lineage>
        <taxon>Eukaryota</taxon>
        <taxon>Metazoa</taxon>
        <taxon>Ecdysozoa</taxon>
        <taxon>Arthropoda</taxon>
        <taxon>Hexapoda</taxon>
        <taxon>Insecta</taxon>
        <taxon>Pterygota</taxon>
        <taxon>Neoptera</taxon>
        <taxon>Endopterygota</taxon>
        <taxon>Hymenoptera</taxon>
        <taxon>Apocrita</taxon>
        <taxon>Ichneumonoidea</taxon>
        <taxon>Braconidae</taxon>
        <taxon>Euphorinae</taxon>
        <taxon>Microctonus</taxon>
    </lineage>
</organism>
<dbReference type="Pfam" id="PF01068">
    <property type="entry name" value="DNA_ligase_A_M"/>
    <property type="match status" value="1"/>
</dbReference>
<evidence type="ECO:0000256" key="6">
    <source>
        <dbReference type="ARBA" id="ARBA00022705"/>
    </source>
</evidence>
<dbReference type="InterPro" id="IPR012340">
    <property type="entry name" value="NA-bd_OB-fold"/>
</dbReference>
<dbReference type="InterPro" id="IPR036599">
    <property type="entry name" value="DNA_ligase_N_sf"/>
</dbReference>
<evidence type="ECO:0000256" key="14">
    <source>
        <dbReference type="ARBA" id="ARBA00023172"/>
    </source>
</evidence>
<dbReference type="PROSITE" id="PS50172">
    <property type="entry name" value="BRCT"/>
    <property type="match status" value="1"/>
</dbReference>
<dbReference type="InterPro" id="IPR001357">
    <property type="entry name" value="BRCT_dom"/>
</dbReference>
<dbReference type="SUPFAM" id="SSF117018">
    <property type="entry name" value="ATP-dependent DNA ligase DNA-binding domain"/>
    <property type="match status" value="1"/>
</dbReference>
<comment type="similarity">
    <text evidence="3 20">Belongs to the ATP-dependent DNA ligase family.</text>
</comment>
<keyword evidence="16" id="KW-0539">Nucleus</keyword>
<evidence type="ECO:0000313" key="25">
    <source>
        <dbReference type="EMBL" id="KAK0178904.1"/>
    </source>
</evidence>
<accession>A0AA39FZU8</accession>
<dbReference type="GO" id="GO:0003677">
    <property type="term" value="F:DNA binding"/>
    <property type="evidence" value="ECO:0007669"/>
    <property type="project" value="InterPro"/>
</dbReference>
<feature type="compositionally biased region" description="Polar residues" evidence="21">
    <location>
        <begin position="128"/>
        <end position="146"/>
    </location>
</feature>
<evidence type="ECO:0000256" key="12">
    <source>
        <dbReference type="ARBA" id="ARBA00022840"/>
    </source>
</evidence>
<dbReference type="Pfam" id="PF00645">
    <property type="entry name" value="zf-PARP"/>
    <property type="match status" value="1"/>
</dbReference>
<keyword evidence="26" id="KW-1185">Reference proteome</keyword>
<evidence type="ECO:0000256" key="4">
    <source>
        <dbReference type="ARBA" id="ARBA00022598"/>
    </source>
</evidence>
<name>A0AA39FZU8_MICHY</name>
<feature type="domain" description="BRCT" evidence="24">
    <location>
        <begin position="872"/>
        <end position="949"/>
    </location>
</feature>
<reference evidence="25" key="2">
    <citation type="submission" date="2023-03" db="EMBL/GenBank/DDBJ databases">
        <authorList>
            <person name="Inwood S.N."/>
            <person name="Skelly J.G."/>
            <person name="Guhlin J."/>
            <person name="Harrop T.W.R."/>
            <person name="Goldson S.G."/>
            <person name="Dearden P.K."/>
        </authorList>
    </citation>
    <scope>NUCLEOTIDE SEQUENCE</scope>
    <source>
        <strain evidence="25">Lincoln</strain>
        <tissue evidence="25">Whole body</tissue>
    </source>
</reference>
<dbReference type="FunFam" id="2.40.50.140:FF:000085">
    <property type="entry name" value="DNA ligase"/>
    <property type="match status" value="1"/>
</dbReference>
<evidence type="ECO:0000256" key="11">
    <source>
        <dbReference type="ARBA" id="ARBA00022833"/>
    </source>
</evidence>
<dbReference type="Gene3D" id="2.40.50.140">
    <property type="entry name" value="Nucleic acid-binding proteins"/>
    <property type="match status" value="1"/>
</dbReference>
<dbReference type="InterPro" id="IPR012310">
    <property type="entry name" value="DNA_ligase_ATP-dep_cent"/>
</dbReference>
<evidence type="ECO:0000256" key="20">
    <source>
        <dbReference type="RuleBase" id="RU004196"/>
    </source>
</evidence>
<dbReference type="GO" id="GO:0071897">
    <property type="term" value="P:DNA biosynthetic process"/>
    <property type="evidence" value="ECO:0007669"/>
    <property type="project" value="InterPro"/>
</dbReference>
<keyword evidence="17" id="KW-0131">Cell cycle</keyword>
<dbReference type="PROSITE" id="PS50160">
    <property type="entry name" value="DNA_LIGASE_A3"/>
    <property type="match status" value="1"/>
</dbReference>
<keyword evidence="5" id="KW-0132">Cell division</keyword>
<dbReference type="FunFam" id="1.10.3260.10:FF:000002">
    <property type="entry name" value="DNA ligase"/>
    <property type="match status" value="1"/>
</dbReference>
<evidence type="ECO:0000259" key="23">
    <source>
        <dbReference type="PROSITE" id="PS50160"/>
    </source>
</evidence>
<dbReference type="InterPro" id="IPR050191">
    <property type="entry name" value="ATP-dep_DNA_ligase"/>
</dbReference>
<dbReference type="PANTHER" id="PTHR45674">
    <property type="entry name" value="DNA LIGASE 1/3 FAMILY MEMBER"/>
    <property type="match status" value="1"/>
</dbReference>
<evidence type="ECO:0000256" key="5">
    <source>
        <dbReference type="ARBA" id="ARBA00022618"/>
    </source>
</evidence>
<dbReference type="GO" id="GO:0006310">
    <property type="term" value="P:DNA recombination"/>
    <property type="evidence" value="ECO:0007669"/>
    <property type="project" value="UniProtKB-KW"/>
</dbReference>
<dbReference type="SMART" id="SM01336">
    <property type="entry name" value="zf-PARP"/>
    <property type="match status" value="1"/>
</dbReference>